<sequence length="122" mass="13822">MVPGGLAGLELRHRQHARVEDRIRQAKATGLRNLPCHRFDANAAWLETILAATDLVAWAKLIGFPDHPDLARCEIDTFRYRVLHVAARITRGARAVRVRIDSSWQWAQAIAAAWCRIRTAFT</sequence>
<dbReference type="Pfam" id="PF13701">
    <property type="entry name" value="DDE_Tnp_1_4"/>
    <property type="match status" value="1"/>
</dbReference>
<dbReference type="EMBL" id="CP000433">
    <property type="protein sequence ID" value="ABH00383.1"/>
    <property type="molecule type" value="Genomic_DNA"/>
</dbReference>
<accession>Q0RWF3</accession>
<organism evidence="2 3">
    <name type="scientific">Rhodococcus jostii (strain RHA1)</name>
    <dbReference type="NCBI Taxonomy" id="101510"/>
    <lineage>
        <taxon>Bacteria</taxon>
        <taxon>Bacillati</taxon>
        <taxon>Actinomycetota</taxon>
        <taxon>Actinomycetes</taxon>
        <taxon>Mycobacteriales</taxon>
        <taxon>Nocardiaceae</taxon>
        <taxon>Rhodococcus</taxon>
    </lineage>
</organism>
<gene>
    <name evidence="2" type="ordered locus">RHA1_ro10190</name>
</gene>
<keyword evidence="2" id="KW-0614">Plasmid</keyword>
<geneLocation type="plasmid" evidence="2 3">
    <name>pRHL2</name>
</geneLocation>
<dbReference type="AlphaFoldDB" id="Q0RWF3"/>
<dbReference type="KEGG" id="rha:RHA1_ro10190"/>
<reference evidence="3" key="1">
    <citation type="journal article" date="2006" name="Proc. Natl. Acad. Sci. U.S.A.">
        <title>The complete genome of Rhodococcus sp. RHA1 provides insights into a catabolic powerhouse.</title>
        <authorList>
            <person name="McLeod M.P."/>
            <person name="Warren R.L."/>
            <person name="Hsiao W.W.L."/>
            <person name="Araki N."/>
            <person name="Myhre M."/>
            <person name="Fernandes C."/>
            <person name="Miyazawa D."/>
            <person name="Wong W."/>
            <person name="Lillquist A.L."/>
            <person name="Wang D."/>
            <person name="Dosanjh M."/>
            <person name="Hara H."/>
            <person name="Petrescu A."/>
            <person name="Morin R.D."/>
            <person name="Yang G."/>
            <person name="Stott J.M."/>
            <person name="Schein J.E."/>
            <person name="Shin H."/>
            <person name="Smailus D."/>
            <person name="Siddiqui A.S."/>
            <person name="Marra M.A."/>
            <person name="Jones S.J.M."/>
            <person name="Holt R."/>
            <person name="Brinkman F.S.L."/>
            <person name="Miyauchi K."/>
            <person name="Fukuda M."/>
            <person name="Davies J.E."/>
            <person name="Mohn W.W."/>
            <person name="Eltis L.D."/>
        </authorList>
    </citation>
    <scope>NUCLEOTIDE SEQUENCE [LARGE SCALE GENOMIC DNA]</scope>
    <source>
        <strain evidence="3">RHA1</strain>
    </source>
</reference>
<dbReference type="InterPro" id="IPR025668">
    <property type="entry name" value="Tnp_DDE_dom"/>
</dbReference>
<protein>
    <recommendedName>
        <fullName evidence="1">Transposase DDE domain-containing protein</fullName>
    </recommendedName>
</protein>
<evidence type="ECO:0000313" key="2">
    <source>
        <dbReference type="EMBL" id="ABH00383.1"/>
    </source>
</evidence>
<dbReference type="HOGENOM" id="CLU_110731_0_0_11"/>
<evidence type="ECO:0000313" key="3">
    <source>
        <dbReference type="Proteomes" id="UP000008710"/>
    </source>
</evidence>
<name>Q0RWF3_RHOJR</name>
<feature type="domain" description="Transposase DDE" evidence="1">
    <location>
        <begin position="13"/>
        <end position="119"/>
    </location>
</feature>
<proteinExistence type="predicted"/>
<dbReference type="Proteomes" id="UP000008710">
    <property type="component" value="Plasmid pRHL2"/>
</dbReference>
<evidence type="ECO:0000259" key="1">
    <source>
        <dbReference type="Pfam" id="PF13701"/>
    </source>
</evidence>